<evidence type="ECO:0000256" key="1">
    <source>
        <dbReference type="ARBA" id="ARBA00006739"/>
    </source>
</evidence>
<gene>
    <name evidence="5" type="ORF">GCM10010911_37740</name>
</gene>
<dbReference type="Gene3D" id="3.90.550.10">
    <property type="entry name" value="Spore Coat Polysaccharide Biosynthesis Protein SpsA, Chain A"/>
    <property type="match status" value="1"/>
</dbReference>
<evidence type="ECO:0000256" key="3">
    <source>
        <dbReference type="ARBA" id="ARBA00022679"/>
    </source>
</evidence>
<dbReference type="AlphaFoldDB" id="A0A916Z4R3"/>
<dbReference type="Pfam" id="PF00535">
    <property type="entry name" value="Glycos_transf_2"/>
    <property type="match status" value="1"/>
</dbReference>
<keyword evidence="3" id="KW-0808">Transferase</keyword>
<accession>A0A916Z4R3</accession>
<evidence type="ECO:0000259" key="4">
    <source>
        <dbReference type="Pfam" id="PF00535"/>
    </source>
</evidence>
<dbReference type="InterPro" id="IPR050834">
    <property type="entry name" value="Glycosyltransf_2"/>
</dbReference>
<evidence type="ECO:0000313" key="5">
    <source>
        <dbReference type="EMBL" id="GGD76164.1"/>
    </source>
</evidence>
<protein>
    <recommendedName>
        <fullName evidence="4">Glycosyltransferase 2-like domain-containing protein</fullName>
    </recommendedName>
</protein>
<keyword evidence="2" id="KW-0328">Glycosyltransferase</keyword>
<feature type="domain" description="Glycosyltransferase 2-like" evidence="4">
    <location>
        <begin position="4"/>
        <end position="163"/>
    </location>
</feature>
<name>A0A916Z4R3_9BACL</name>
<comment type="similarity">
    <text evidence="1">Belongs to the glycosyltransferase 2 family.</text>
</comment>
<sequence>MLVSIVTVYYNRAEHVIESIKSLLGQSYTNIEVIAVDDGSTDDTLAVMHTLKDPRLKIISHSNRGFVKSIIEAVAQSSGEIIAVHGSGDISYETRIESQLHVLLTQPQVGVVGCYVENVNTVTNVSFIGKPAINDSIGITHQLLQGNIFTHGEVMYRRSVYEQSGGYRDFFKFTQDYDLWLRMSLITQFHVVPEVLYRRYTLPDGVSASIDKTLMQKYFGEMGKQCVELRMKHKPDLIDSYGMYGSFFRERSGRLSKILWRLSLIALYQGDSISAMKINKKSLEEKRTLYNLGLQTILVSMNRSKWIKRLVVKSLTVVKTRKNRKAADSKKEPQKQIA</sequence>
<keyword evidence="6" id="KW-1185">Reference proteome</keyword>
<proteinExistence type="inferred from homology"/>
<dbReference type="GO" id="GO:0016757">
    <property type="term" value="F:glycosyltransferase activity"/>
    <property type="evidence" value="ECO:0007669"/>
    <property type="project" value="UniProtKB-KW"/>
</dbReference>
<dbReference type="PANTHER" id="PTHR43685:SF5">
    <property type="entry name" value="GLYCOSYLTRANSFERASE EPSE-RELATED"/>
    <property type="match status" value="1"/>
</dbReference>
<dbReference type="RefSeq" id="WP_188993479.1">
    <property type="nucleotide sequence ID" value="NZ_BMHP01000002.1"/>
</dbReference>
<dbReference type="Proteomes" id="UP000612456">
    <property type="component" value="Unassembled WGS sequence"/>
</dbReference>
<dbReference type="EMBL" id="BMHP01000002">
    <property type="protein sequence ID" value="GGD76164.1"/>
    <property type="molecule type" value="Genomic_DNA"/>
</dbReference>
<evidence type="ECO:0000313" key="6">
    <source>
        <dbReference type="Proteomes" id="UP000612456"/>
    </source>
</evidence>
<evidence type="ECO:0000256" key="2">
    <source>
        <dbReference type="ARBA" id="ARBA00022676"/>
    </source>
</evidence>
<dbReference type="SUPFAM" id="SSF53448">
    <property type="entry name" value="Nucleotide-diphospho-sugar transferases"/>
    <property type="match status" value="1"/>
</dbReference>
<reference evidence="5" key="1">
    <citation type="journal article" date="2014" name="Int. J. Syst. Evol. Microbiol.">
        <title>Complete genome sequence of Corynebacterium casei LMG S-19264T (=DSM 44701T), isolated from a smear-ripened cheese.</title>
        <authorList>
            <consortium name="US DOE Joint Genome Institute (JGI-PGF)"/>
            <person name="Walter F."/>
            <person name="Albersmeier A."/>
            <person name="Kalinowski J."/>
            <person name="Ruckert C."/>
        </authorList>
    </citation>
    <scope>NUCLEOTIDE SEQUENCE</scope>
    <source>
        <strain evidence="5">CGMCC 1.15178</strain>
    </source>
</reference>
<dbReference type="PANTHER" id="PTHR43685">
    <property type="entry name" value="GLYCOSYLTRANSFERASE"/>
    <property type="match status" value="1"/>
</dbReference>
<reference evidence="5" key="2">
    <citation type="submission" date="2020-09" db="EMBL/GenBank/DDBJ databases">
        <authorList>
            <person name="Sun Q."/>
            <person name="Zhou Y."/>
        </authorList>
    </citation>
    <scope>NUCLEOTIDE SEQUENCE</scope>
    <source>
        <strain evidence="5">CGMCC 1.15178</strain>
    </source>
</reference>
<comment type="caution">
    <text evidence="5">The sequence shown here is derived from an EMBL/GenBank/DDBJ whole genome shotgun (WGS) entry which is preliminary data.</text>
</comment>
<dbReference type="InterPro" id="IPR001173">
    <property type="entry name" value="Glyco_trans_2-like"/>
</dbReference>
<organism evidence="5 6">
    <name type="scientific">Paenibacillus nasutitermitis</name>
    <dbReference type="NCBI Taxonomy" id="1652958"/>
    <lineage>
        <taxon>Bacteria</taxon>
        <taxon>Bacillati</taxon>
        <taxon>Bacillota</taxon>
        <taxon>Bacilli</taxon>
        <taxon>Bacillales</taxon>
        <taxon>Paenibacillaceae</taxon>
        <taxon>Paenibacillus</taxon>
    </lineage>
</organism>
<dbReference type="InterPro" id="IPR029044">
    <property type="entry name" value="Nucleotide-diphossugar_trans"/>
</dbReference>